<evidence type="ECO:0000313" key="1">
    <source>
        <dbReference type="EMBL" id="GEB45698.1"/>
    </source>
</evidence>
<comment type="caution">
    <text evidence="1">The sequence shown here is derived from an EMBL/GenBank/DDBJ whole genome shotgun (WGS) entry which is preliminary data.</text>
</comment>
<evidence type="ECO:0000313" key="2">
    <source>
        <dbReference type="Proteomes" id="UP000319525"/>
    </source>
</evidence>
<dbReference type="Proteomes" id="UP000319525">
    <property type="component" value="Unassembled WGS sequence"/>
</dbReference>
<gene>
    <name evidence="1" type="ORF">MTE01_16430</name>
</gene>
<dbReference type="EMBL" id="BJML01000004">
    <property type="protein sequence ID" value="GEB45698.1"/>
    <property type="molecule type" value="Genomic_DNA"/>
</dbReference>
<accession>A0A4Y3QMH0</accession>
<organism evidence="1 2">
    <name type="scientific">Microbacterium testaceum</name>
    <name type="common">Aureobacterium testaceum</name>
    <name type="synonym">Brevibacterium testaceum</name>
    <dbReference type="NCBI Taxonomy" id="2033"/>
    <lineage>
        <taxon>Bacteria</taxon>
        <taxon>Bacillati</taxon>
        <taxon>Actinomycetota</taxon>
        <taxon>Actinomycetes</taxon>
        <taxon>Micrococcales</taxon>
        <taxon>Microbacteriaceae</taxon>
        <taxon>Microbacterium</taxon>
    </lineage>
</organism>
<protein>
    <submittedName>
        <fullName evidence="1">Uncharacterized protein</fullName>
    </submittedName>
</protein>
<proteinExistence type="predicted"/>
<sequence length="69" mass="7156">MLPSTGMVATLRSTENSTHSMPIFSARAPIPRSFAQSRPEVVSGVVEVIIAFDRAGAGGVSVVLVTLEG</sequence>
<dbReference type="AlphaFoldDB" id="A0A4Y3QMH0"/>
<name>A0A4Y3QMH0_MICTE</name>
<reference evidence="1 2" key="1">
    <citation type="submission" date="2019-06" db="EMBL/GenBank/DDBJ databases">
        <title>Whole genome shotgun sequence of Microbacterium testaceum NBRC 12675.</title>
        <authorList>
            <person name="Hosoyama A."/>
            <person name="Uohara A."/>
            <person name="Ohji S."/>
            <person name="Ichikawa N."/>
        </authorList>
    </citation>
    <scope>NUCLEOTIDE SEQUENCE [LARGE SCALE GENOMIC DNA]</scope>
    <source>
        <strain evidence="1 2">NBRC 12675</strain>
    </source>
</reference>